<dbReference type="Proteomes" id="UP000246740">
    <property type="component" value="Unassembled WGS sequence"/>
</dbReference>
<protein>
    <submittedName>
        <fullName evidence="2">Uncharacterized protein</fullName>
    </submittedName>
</protein>
<dbReference type="AlphaFoldDB" id="A0A317XHW6"/>
<keyword evidence="3" id="KW-1185">Reference proteome</keyword>
<proteinExistence type="predicted"/>
<feature type="signal peptide" evidence="1">
    <location>
        <begin position="1"/>
        <end position="23"/>
    </location>
</feature>
<evidence type="ECO:0000313" key="3">
    <source>
        <dbReference type="Proteomes" id="UP000246740"/>
    </source>
</evidence>
<reference evidence="2 3" key="1">
    <citation type="journal article" date="2018" name="Mol. Biol. Evol.">
        <title>Broad Genomic Sampling Reveals a Smut Pathogenic Ancestry of the Fungal Clade Ustilaginomycotina.</title>
        <authorList>
            <person name="Kijpornyongpan T."/>
            <person name="Mondo S.J."/>
            <person name="Barry K."/>
            <person name="Sandor L."/>
            <person name="Lee J."/>
            <person name="Lipzen A."/>
            <person name="Pangilinan J."/>
            <person name="LaButti K."/>
            <person name="Hainaut M."/>
            <person name="Henrissat B."/>
            <person name="Grigoriev I.V."/>
            <person name="Spatafora J.W."/>
            <person name="Aime M.C."/>
        </authorList>
    </citation>
    <scope>NUCLEOTIDE SEQUENCE [LARGE SCALE GENOMIC DNA]</scope>
    <source>
        <strain evidence="2 3">MCA 3645</strain>
    </source>
</reference>
<name>A0A317XHW6_9BASI</name>
<organism evidence="2 3">
    <name type="scientific">Testicularia cyperi</name>
    <dbReference type="NCBI Taxonomy" id="1882483"/>
    <lineage>
        <taxon>Eukaryota</taxon>
        <taxon>Fungi</taxon>
        <taxon>Dikarya</taxon>
        <taxon>Basidiomycota</taxon>
        <taxon>Ustilaginomycotina</taxon>
        <taxon>Ustilaginomycetes</taxon>
        <taxon>Ustilaginales</taxon>
        <taxon>Anthracoideaceae</taxon>
        <taxon>Testicularia</taxon>
    </lineage>
</organism>
<sequence length="212" mass="23881">MQAVSLIALLWFVVTTRFQGVLAPPLVEDGFFGQISQSFYDAFSDPRPLEQLAVGRDYTETLPHWERITRLPSSYWVLLEGNTQFLGSSNGPSTTIVKSVVAFDRVVAAEYNRVRQPSSMDPGPHVYRIWMITRIGPSVQHELIALTRIPTNSGQFRLNHLRIERHGTKWDKLQRPGLLHSFFGIDNPRKVDVGYGFYTAASRTGTTPSTSS</sequence>
<gene>
    <name evidence="2" type="ORF">BCV70DRAFT_42282</name>
</gene>
<feature type="chain" id="PRO_5016273936" evidence="1">
    <location>
        <begin position="24"/>
        <end position="212"/>
    </location>
</feature>
<evidence type="ECO:0000256" key="1">
    <source>
        <dbReference type="SAM" id="SignalP"/>
    </source>
</evidence>
<dbReference type="InParanoid" id="A0A317XHW6"/>
<evidence type="ECO:0000313" key="2">
    <source>
        <dbReference type="EMBL" id="PWY97863.1"/>
    </source>
</evidence>
<dbReference type="EMBL" id="KZ819201">
    <property type="protein sequence ID" value="PWY97863.1"/>
    <property type="molecule type" value="Genomic_DNA"/>
</dbReference>
<accession>A0A317XHW6</accession>
<keyword evidence="1" id="KW-0732">Signal</keyword>